<accession>A0A3B5B542</accession>
<feature type="domain" description="Ig-like" evidence="1">
    <location>
        <begin position="30"/>
        <end position="136"/>
    </location>
</feature>
<dbReference type="InterPro" id="IPR007110">
    <property type="entry name" value="Ig-like_dom"/>
</dbReference>
<dbReference type="Ensembl" id="ENSSPAT00000028733.1">
    <property type="protein sequence ID" value="ENSSPAP00000028275.1"/>
    <property type="gene ID" value="ENSSPAG00000021297.1"/>
</dbReference>
<evidence type="ECO:0000259" key="1">
    <source>
        <dbReference type="PROSITE" id="PS50835"/>
    </source>
</evidence>
<dbReference type="InterPro" id="IPR036179">
    <property type="entry name" value="Ig-like_dom_sf"/>
</dbReference>
<dbReference type="SUPFAM" id="SSF48726">
    <property type="entry name" value="Immunoglobulin"/>
    <property type="match status" value="1"/>
</dbReference>
<protein>
    <recommendedName>
        <fullName evidence="1">Ig-like domain-containing protein</fullName>
    </recommendedName>
</protein>
<sequence length="152" mass="16332">MFTDKPIRPTQTVHHQTALLTTSCSSNVSPALCTPTGSGSGSGTARQEEGGDVSVHCWFDSLNGSRFFCRNDCSDGDLLLWTTGHEAQSGRYSISSQEQPLMEACTVVLHISRLSLSDTGLYSCGLGEALNPTSLSRFHISVGEFERVSASR</sequence>
<dbReference type="PROSITE" id="PS51257">
    <property type="entry name" value="PROKAR_LIPOPROTEIN"/>
    <property type="match status" value="1"/>
</dbReference>
<organism evidence="2">
    <name type="scientific">Stegastes partitus</name>
    <name type="common">bicolor damselfish</name>
    <dbReference type="NCBI Taxonomy" id="144197"/>
    <lineage>
        <taxon>Eukaryota</taxon>
        <taxon>Metazoa</taxon>
        <taxon>Chordata</taxon>
        <taxon>Craniata</taxon>
        <taxon>Vertebrata</taxon>
        <taxon>Euteleostomi</taxon>
        <taxon>Actinopterygii</taxon>
        <taxon>Neopterygii</taxon>
        <taxon>Teleostei</taxon>
        <taxon>Neoteleostei</taxon>
        <taxon>Acanthomorphata</taxon>
        <taxon>Ovalentaria</taxon>
        <taxon>Pomacentridae</taxon>
        <taxon>Stegastes</taxon>
    </lineage>
</organism>
<dbReference type="Gene3D" id="2.60.40.10">
    <property type="entry name" value="Immunoglobulins"/>
    <property type="match status" value="1"/>
</dbReference>
<dbReference type="GeneTree" id="ENSGT01030000238522"/>
<reference evidence="2" key="1">
    <citation type="submission" date="2023-09" db="UniProtKB">
        <authorList>
            <consortium name="Ensembl"/>
        </authorList>
    </citation>
    <scope>IDENTIFICATION</scope>
</reference>
<dbReference type="InterPro" id="IPR013783">
    <property type="entry name" value="Ig-like_fold"/>
</dbReference>
<dbReference type="AlphaFoldDB" id="A0A3B5B542"/>
<evidence type="ECO:0000313" key="2">
    <source>
        <dbReference type="Ensembl" id="ENSSPAP00000028275.1"/>
    </source>
</evidence>
<name>A0A3B5B542_9TELE</name>
<proteinExistence type="predicted"/>
<dbReference type="PROSITE" id="PS50835">
    <property type="entry name" value="IG_LIKE"/>
    <property type="match status" value="1"/>
</dbReference>